<proteinExistence type="predicted"/>
<dbReference type="Gene3D" id="3.40.50.850">
    <property type="entry name" value="Isochorismatase-like"/>
    <property type="match status" value="1"/>
</dbReference>
<dbReference type="Proteomes" id="UP001156682">
    <property type="component" value="Unassembled WGS sequence"/>
</dbReference>
<dbReference type="InterPro" id="IPR050993">
    <property type="entry name" value="Isochorismatase_domain"/>
</dbReference>
<sequence>MLLNASNSLLLVIDIQSRLAPSIDKGSSVINNSCWLIEVAKELNIPVRATEQYPQGIGESVPPIKDRLKTEEILQKMHFSALKEDKIKEHLANLNRKQIVMVGTEAHVCVFQTAADLLANGYQVYLVEEAVGSRKTKDKELALERLKQMGAQIICREMAAFEWLEKSGTDTFRKVVKDWIK</sequence>
<dbReference type="RefSeq" id="WP_027850880.1">
    <property type="nucleotide sequence ID" value="NZ_BSOR01000079.1"/>
</dbReference>
<keyword evidence="2" id="KW-0378">Hydrolase</keyword>
<accession>A0ABQ6A4Z3</accession>
<keyword evidence="3" id="KW-1185">Reference proteome</keyword>
<feature type="domain" description="Isochorismatase-like" evidence="1">
    <location>
        <begin position="8"/>
        <end position="157"/>
    </location>
</feature>
<organism evidence="2 3">
    <name type="scientific">Marinospirillum insulare</name>
    <dbReference type="NCBI Taxonomy" id="217169"/>
    <lineage>
        <taxon>Bacteria</taxon>
        <taxon>Pseudomonadati</taxon>
        <taxon>Pseudomonadota</taxon>
        <taxon>Gammaproteobacteria</taxon>
        <taxon>Oceanospirillales</taxon>
        <taxon>Oceanospirillaceae</taxon>
        <taxon>Marinospirillum</taxon>
    </lineage>
</organism>
<comment type="caution">
    <text evidence="2">The sequence shown here is derived from an EMBL/GenBank/DDBJ whole genome shotgun (WGS) entry which is preliminary data.</text>
</comment>
<dbReference type="CDD" id="cd01012">
    <property type="entry name" value="YcaC_related"/>
    <property type="match status" value="1"/>
</dbReference>
<dbReference type="PANTHER" id="PTHR14119:SF3">
    <property type="entry name" value="ISOCHORISMATASE DOMAIN-CONTAINING PROTEIN 2"/>
    <property type="match status" value="1"/>
</dbReference>
<dbReference type="SUPFAM" id="SSF52499">
    <property type="entry name" value="Isochorismatase-like hydrolases"/>
    <property type="match status" value="1"/>
</dbReference>
<dbReference type="EMBL" id="BSOR01000079">
    <property type="protein sequence ID" value="GLR65189.1"/>
    <property type="molecule type" value="Genomic_DNA"/>
</dbReference>
<dbReference type="Pfam" id="PF00857">
    <property type="entry name" value="Isochorismatase"/>
    <property type="match status" value="1"/>
</dbReference>
<dbReference type="PANTHER" id="PTHR14119">
    <property type="entry name" value="HYDROLASE"/>
    <property type="match status" value="1"/>
</dbReference>
<gene>
    <name evidence="2" type="ORF">GCM10007878_26280</name>
</gene>
<evidence type="ECO:0000313" key="3">
    <source>
        <dbReference type="Proteomes" id="UP001156682"/>
    </source>
</evidence>
<dbReference type="InterPro" id="IPR036380">
    <property type="entry name" value="Isochorismatase-like_sf"/>
</dbReference>
<reference evidence="3" key="1">
    <citation type="journal article" date="2019" name="Int. J. Syst. Evol. Microbiol.">
        <title>The Global Catalogue of Microorganisms (GCM) 10K type strain sequencing project: providing services to taxonomists for standard genome sequencing and annotation.</title>
        <authorList>
            <consortium name="The Broad Institute Genomics Platform"/>
            <consortium name="The Broad Institute Genome Sequencing Center for Infectious Disease"/>
            <person name="Wu L."/>
            <person name="Ma J."/>
        </authorList>
    </citation>
    <scope>NUCLEOTIDE SEQUENCE [LARGE SCALE GENOMIC DNA]</scope>
    <source>
        <strain evidence="3">NBRC 100033</strain>
    </source>
</reference>
<name>A0ABQ6A4Z3_9GAMM</name>
<evidence type="ECO:0000313" key="2">
    <source>
        <dbReference type="EMBL" id="GLR65189.1"/>
    </source>
</evidence>
<evidence type="ECO:0000259" key="1">
    <source>
        <dbReference type="Pfam" id="PF00857"/>
    </source>
</evidence>
<dbReference type="GO" id="GO:0016787">
    <property type="term" value="F:hydrolase activity"/>
    <property type="evidence" value="ECO:0007669"/>
    <property type="project" value="UniProtKB-KW"/>
</dbReference>
<protein>
    <submittedName>
        <fullName evidence="2">Hydrolase</fullName>
    </submittedName>
</protein>
<dbReference type="InterPro" id="IPR000868">
    <property type="entry name" value="Isochorismatase-like_dom"/>
</dbReference>